<feature type="transmembrane region" description="Helical" evidence="2">
    <location>
        <begin position="12"/>
        <end position="29"/>
    </location>
</feature>
<accession>A0ABP7NQL6</accession>
<feature type="domain" description="Signal transduction histidine kinase internal region" evidence="3">
    <location>
        <begin position="129"/>
        <end position="209"/>
    </location>
</feature>
<gene>
    <name evidence="4" type="ORF">GCM10022406_37380</name>
</gene>
<organism evidence="4 5">
    <name type="scientific">Hymenobacter algoricola</name>
    <dbReference type="NCBI Taxonomy" id="486267"/>
    <lineage>
        <taxon>Bacteria</taxon>
        <taxon>Pseudomonadati</taxon>
        <taxon>Bacteroidota</taxon>
        <taxon>Cytophagia</taxon>
        <taxon>Cytophagales</taxon>
        <taxon>Hymenobacteraceae</taxon>
        <taxon>Hymenobacter</taxon>
    </lineage>
</organism>
<feature type="transmembrane region" description="Helical" evidence="2">
    <location>
        <begin position="41"/>
        <end position="65"/>
    </location>
</feature>
<keyword evidence="2" id="KW-1133">Transmembrane helix</keyword>
<reference evidence="5" key="1">
    <citation type="journal article" date="2019" name="Int. J. Syst. Evol. Microbiol.">
        <title>The Global Catalogue of Microorganisms (GCM) 10K type strain sequencing project: providing services to taxonomists for standard genome sequencing and annotation.</title>
        <authorList>
            <consortium name="The Broad Institute Genomics Platform"/>
            <consortium name="The Broad Institute Genome Sequencing Center for Infectious Disease"/>
            <person name="Wu L."/>
            <person name="Ma J."/>
        </authorList>
    </citation>
    <scope>NUCLEOTIDE SEQUENCE [LARGE SCALE GENOMIC DNA]</scope>
    <source>
        <strain evidence="5">JCM 17214</strain>
    </source>
</reference>
<dbReference type="InterPro" id="IPR010559">
    <property type="entry name" value="Sig_transdc_His_kin_internal"/>
</dbReference>
<keyword evidence="5" id="KW-1185">Reference proteome</keyword>
<keyword evidence="2" id="KW-0812">Transmembrane</keyword>
<evidence type="ECO:0000256" key="1">
    <source>
        <dbReference type="SAM" id="Coils"/>
    </source>
</evidence>
<dbReference type="Gene3D" id="3.30.565.10">
    <property type="entry name" value="Histidine kinase-like ATPase, C-terminal domain"/>
    <property type="match status" value="1"/>
</dbReference>
<dbReference type="SUPFAM" id="SSF55874">
    <property type="entry name" value="ATPase domain of HSP90 chaperone/DNA topoisomerase II/histidine kinase"/>
    <property type="match status" value="1"/>
</dbReference>
<dbReference type="PANTHER" id="PTHR34220:SF7">
    <property type="entry name" value="SENSOR HISTIDINE KINASE YPDA"/>
    <property type="match status" value="1"/>
</dbReference>
<name>A0ABP7NQL6_9BACT</name>
<protein>
    <recommendedName>
        <fullName evidence="3">Signal transduction histidine kinase internal region domain-containing protein</fullName>
    </recommendedName>
</protein>
<keyword evidence="2" id="KW-0472">Membrane</keyword>
<evidence type="ECO:0000313" key="5">
    <source>
        <dbReference type="Proteomes" id="UP001499909"/>
    </source>
</evidence>
<dbReference type="Proteomes" id="UP001499909">
    <property type="component" value="Unassembled WGS sequence"/>
</dbReference>
<dbReference type="InterPro" id="IPR050640">
    <property type="entry name" value="Bact_2-comp_sensor_kinase"/>
</dbReference>
<dbReference type="InterPro" id="IPR036890">
    <property type="entry name" value="HATPase_C_sf"/>
</dbReference>
<evidence type="ECO:0000313" key="4">
    <source>
        <dbReference type="EMBL" id="GAA3952113.1"/>
    </source>
</evidence>
<feature type="coiled-coil region" evidence="1">
    <location>
        <begin position="105"/>
        <end position="132"/>
    </location>
</feature>
<sequence>MGLPLSLVETGLSFLANAGLFYVNALYFMPKLYARRYYLTYFTVVLALMVGFTLIRYVLSMYILPPLLDVPMTPIRSYKIFWGQTIYRGMYFLLPSIGYWFARNAIRLEKQKREQEHDLRVAERNLMEANLAFLKNQINPHFLFNSLNFLYAQVYPYSEETAKGILLLSDIMRYALKEDDNNGKVMLEKEVQHLHNYIAINQLRFNQRLQIQFEISGSLQFMMILPLVLITFVENCFKHGELSDPQNPLLIQITTVNNQLTFRTRNKKRDGPKEKSTGIGLDNTQRRLDMVYPERYVLTVNDEQDYYTCTLIIEL</sequence>
<dbReference type="Pfam" id="PF06580">
    <property type="entry name" value="His_kinase"/>
    <property type="match status" value="1"/>
</dbReference>
<evidence type="ECO:0000256" key="2">
    <source>
        <dbReference type="SAM" id="Phobius"/>
    </source>
</evidence>
<dbReference type="PANTHER" id="PTHR34220">
    <property type="entry name" value="SENSOR HISTIDINE KINASE YPDA"/>
    <property type="match status" value="1"/>
</dbReference>
<proteinExistence type="predicted"/>
<dbReference type="EMBL" id="BAABDH010000110">
    <property type="protein sequence ID" value="GAA3952113.1"/>
    <property type="molecule type" value="Genomic_DNA"/>
</dbReference>
<comment type="caution">
    <text evidence="4">The sequence shown here is derived from an EMBL/GenBank/DDBJ whole genome shotgun (WGS) entry which is preliminary data.</text>
</comment>
<keyword evidence="1" id="KW-0175">Coiled coil</keyword>
<evidence type="ECO:0000259" key="3">
    <source>
        <dbReference type="Pfam" id="PF06580"/>
    </source>
</evidence>
<feature type="transmembrane region" description="Helical" evidence="2">
    <location>
        <begin position="85"/>
        <end position="102"/>
    </location>
</feature>